<name>A0ABU6V7G4_9FABA</name>
<gene>
    <name evidence="2" type="ORF">PIB30_013890</name>
</gene>
<keyword evidence="3" id="KW-1185">Reference proteome</keyword>
<feature type="region of interest" description="Disordered" evidence="1">
    <location>
        <begin position="87"/>
        <end position="111"/>
    </location>
</feature>
<dbReference type="EMBL" id="JASCZI010151071">
    <property type="protein sequence ID" value="MED6168700.1"/>
    <property type="molecule type" value="Genomic_DNA"/>
</dbReference>
<reference evidence="2 3" key="1">
    <citation type="journal article" date="2023" name="Plants (Basel)">
        <title>Bridging the Gap: Combining Genomics and Transcriptomics Approaches to Understand Stylosanthes scabra, an Orphan Legume from the Brazilian Caatinga.</title>
        <authorList>
            <person name="Ferreira-Neto J.R.C."/>
            <person name="da Silva M.D."/>
            <person name="Binneck E."/>
            <person name="de Melo N.F."/>
            <person name="da Silva R.H."/>
            <person name="de Melo A.L.T.M."/>
            <person name="Pandolfi V."/>
            <person name="Bustamante F.O."/>
            <person name="Brasileiro-Vidal A.C."/>
            <person name="Benko-Iseppon A.M."/>
        </authorList>
    </citation>
    <scope>NUCLEOTIDE SEQUENCE [LARGE SCALE GENOMIC DNA]</scope>
    <source>
        <tissue evidence="2">Leaves</tissue>
    </source>
</reference>
<proteinExistence type="predicted"/>
<evidence type="ECO:0000256" key="1">
    <source>
        <dbReference type="SAM" id="MobiDB-lite"/>
    </source>
</evidence>
<dbReference type="Proteomes" id="UP001341840">
    <property type="component" value="Unassembled WGS sequence"/>
</dbReference>
<protein>
    <submittedName>
        <fullName evidence="2">Uncharacterized protein</fullName>
    </submittedName>
</protein>
<sequence>MDKRRLMAYIMDLNEEERVKGKIVEVGRSQFETETTGFTILDAPAGWMAPEVLRNEPSNEKDPKKLRCTFAEMMAALKPLQKPIIASQSQVVRPGKHEKAQSSRVAADSAG</sequence>
<organism evidence="2 3">
    <name type="scientific">Stylosanthes scabra</name>
    <dbReference type="NCBI Taxonomy" id="79078"/>
    <lineage>
        <taxon>Eukaryota</taxon>
        <taxon>Viridiplantae</taxon>
        <taxon>Streptophyta</taxon>
        <taxon>Embryophyta</taxon>
        <taxon>Tracheophyta</taxon>
        <taxon>Spermatophyta</taxon>
        <taxon>Magnoliopsida</taxon>
        <taxon>eudicotyledons</taxon>
        <taxon>Gunneridae</taxon>
        <taxon>Pentapetalae</taxon>
        <taxon>rosids</taxon>
        <taxon>fabids</taxon>
        <taxon>Fabales</taxon>
        <taxon>Fabaceae</taxon>
        <taxon>Papilionoideae</taxon>
        <taxon>50 kb inversion clade</taxon>
        <taxon>dalbergioids sensu lato</taxon>
        <taxon>Dalbergieae</taxon>
        <taxon>Pterocarpus clade</taxon>
        <taxon>Stylosanthes</taxon>
    </lineage>
</organism>
<evidence type="ECO:0000313" key="3">
    <source>
        <dbReference type="Proteomes" id="UP001341840"/>
    </source>
</evidence>
<accession>A0ABU6V7G4</accession>
<comment type="caution">
    <text evidence="2">The sequence shown here is derived from an EMBL/GenBank/DDBJ whole genome shotgun (WGS) entry which is preliminary data.</text>
</comment>
<evidence type="ECO:0000313" key="2">
    <source>
        <dbReference type="EMBL" id="MED6168700.1"/>
    </source>
</evidence>